<dbReference type="AlphaFoldDB" id="A0A146G2I7"/>
<evidence type="ECO:0000256" key="1">
    <source>
        <dbReference type="SAM" id="SignalP"/>
    </source>
</evidence>
<sequence>MGLSVSIGSLLLNLIEFDLIAFDLAPAPNGGVIENDQGLFSNIFAAELVEFDLIAFDLAPAPNGGLIENDQAPAPNGNLIVNDRAPLLETWSGPTQAKD</sequence>
<reference evidence="3" key="2">
    <citation type="submission" date="2016-02" db="EMBL/GenBank/DDBJ databases">
        <title>Genome sequencing of Aspergillus luchuensis NBRC 4314.</title>
        <authorList>
            <person name="Yamada O."/>
        </authorList>
    </citation>
    <scope>NUCLEOTIDE SEQUENCE [LARGE SCALE GENOMIC DNA]</scope>
    <source>
        <strain evidence="3">RIB 2604</strain>
    </source>
</reference>
<evidence type="ECO:0000313" key="2">
    <source>
        <dbReference type="EMBL" id="GAT31071.1"/>
    </source>
</evidence>
<keyword evidence="1" id="KW-0732">Signal</keyword>
<feature type="signal peptide" evidence="1">
    <location>
        <begin position="1"/>
        <end position="21"/>
    </location>
</feature>
<gene>
    <name evidence="2" type="ORF">RIB2604_03900070</name>
</gene>
<comment type="caution">
    <text evidence="2">The sequence shown here is derived from an EMBL/GenBank/DDBJ whole genome shotgun (WGS) entry which is preliminary data.</text>
</comment>
<dbReference type="EMBL" id="BCWF01000038">
    <property type="protein sequence ID" value="GAT31071.1"/>
    <property type="molecule type" value="Genomic_DNA"/>
</dbReference>
<evidence type="ECO:0000313" key="3">
    <source>
        <dbReference type="Proteomes" id="UP000075230"/>
    </source>
</evidence>
<proteinExistence type="predicted"/>
<feature type="chain" id="PRO_5007524292" evidence="1">
    <location>
        <begin position="22"/>
        <end position="99"/>
    </location>
</feature>
<name>A0A146G2I7_ASPKA</name>
<protein>
    <submittedName>
        <fullName evidence="2">Alpha-1,3-glucanase</fullName>
    </submittedName>
</protein>
<dbReference type="Proteomes" id="UP000075230">
    <property type="component" value="Unassembled WGS sequence"/>
</dbReference>
<accession>A0A146G2I7</accession>
<reference evidence="2 3" key="1">
    <citation type="journal article" date="2016" name="DNA Res.">
        <title>Genome sequence of Aspergillus luchuensis NBRC 4314.</title>
        <authorList>
            <person name="Yamada O."/>
            <person name="Machida M."/>
            <person name="Hosoyama A."/>
            <person name="Goto M."/>
            <person name="Takahashi T."/>
            <person name="Futagami T."/>
            <person name="Yamagata Y."/>
            <person name="Takeuchi M."/>
            <person name="Kobayashi T."/>
            <person name="Koike H."/>
            <person name="Abe K."/>
            <person name="Asai K."/>
            <person name="Arita M."/>
            <person name="Fujita N."/>
            <person name="Fukuda K."/>
            <person name="Higa K."/>
            <person name="Horikawa H."/>
            <person name="Ishikawa T."/>
            <person name="Jinno K."/>
            <person name="Kato Y."/>
            <person name="Kirimura K."/>
            <person name="Mizutani O."/>
            <person name="Nakasone K."/>
            <person name="Sano M."/>
            <person name="Shiraishi Y."/>
            <person name="Tsukahara M."/>
            <person name="Gomi K."/>
        </authorList>
    </citation>
    <scope>NUCLEOTIDE SEQUENCE [LARGE SCALE GENOMIC DNA]</scope>
    <source>
        <strain evidence="2 3">RIB 2604</strain>
    </source>
</reference>
<organism evidence="2 3">
    <name type="scientific">Aspergillus kawachii</name>
    <name type="common">White koji mold</name>
    <name type="synonym">Aspergillus awamori var. kawachi</name>
    <dbReference type="NCBI Taxonomy" id="1069201"/>
    <lineage>
        <taxon>Eukaryota</taxon>
        <taxon>Fungi</taxon>
        <taxon>Dikarya</taxon>
        <taxon>Ascomycota</taxon>
        <taxon>Pezizomycotina</taxon>
        <taxon>Eurotiomycetes</taxon>
        <taxon>Eurotiomycetidae</taxon>
        <taxon>Eurotiales</taxon>
        <taxon>Aspergillaceae</taxon>
        <taxon>Aspergillus</taxon>
        <taxon>Aspergillus subgen. Circumdati</taxon>
    </lineage>
</organism>